<dbReference type="SUPFAM" id="SSF51197">
    <property type="entry name" value="Clavaminate synthase-like"/>
    <property type="match status" value="1"/>
</dbReference>
<accession>A0A2G3AHH7</accession>
<dbReference type="PANTHER" id="PTHR47990">
    <property type="entry name" value="2-OXOGLUTARATE (2OG) AND FE(II)-DEPENDENT OXYGENASE SUPERFAMILY PROTEIN-RELATED"/>
    <property type="match status" value="1"/>
</dbReference>
<evidence type="ECO:0000313" key="6">
    <source>
        <dbReference type="EMBL" id="PHT93648.1"/>
    </source>
</evidence>
<dbReference type="InterPro" id="IPR044861">
    <property type="entry name" value="IPNS-like_FE2OG_OXY"/>
</dbReference>
<evidence type="ECO:0000256" key="1">
    <source>
        <dbReference type="ARBA" id="ARBA00022723"/>
    </source>
</evidence>
<keyword evidence="3" id="KW-0408">Iron</keyword>
<dbReference type="EMBL" id="AYRZ02000001">
    <property type="protein sequence ID" value="PHT93648.1"/>
    <property type="molecule type" value="Genomic_DNA"/>
</dbReference>
<protein>
    <recommendedName>
        <fullName evidence="8">2-oxoglutarate-dependent dioxygenase AOP1</fullName>
    </recommendedName>
</protein>
<evidence type="ECO:0000256" key="3">
    <source>
        <dbReference type="ARBA" id="ARBA00023004"/>
    </source>
</evidence>
<reference evidence="6 7" key="1">
    <citation type="journal article" date="2014" name="Nat. Genet.">
        <title>Genome sequence of the hot pepper provides insights into the evolution of pungency in Capsicum species.</title>
        <authorList>
            <person name="Kim S."/>
            <person name="Park M."/>
            <person name="Yeom S.I."/>
            <person name="Kim Y.M."/>
            <person name="Lee J.M."/>
            <person name="Lee H.A."/>
            <person name="Seo E."/>
            <person name="Choi J."/>
            <person name="Cheong K."/>
            <person name="Kim K.T."/>
            <person name="Jung K."/>
            <person name="Lee G.W."/>
            <person name="Oh S.K."/>
            <person name="Bae C."/>
            <person name="Kim S.B."/>
            <person name="Lee H.Y."/>
            <person name="Kim S.Y."/>
            <person name="Kim M.S."/>
            <person name="Kang B.C."/>
            <person name="Jo Y.D."/>
            <person name="Yang H.B."/>
            <person name="Jeong H.J."/>
            <person name="Kang W.H."/>
            <person name="Kwon J.K."/>
            <person name="Shin C."/>
            <person name="Lim J.Y."/>
            <person name="Park J.H."/>
            <person name="Huh J.H."/>
            <person name="Kim J.S."/>
            <person name="Kim B.D."/>
            <person name="Cohen O."/>
            <person name="Paran I."/>
            <person name="Suh M.C."/>
            <person name="Lee S.B."/>
            <person name="Kim Y.K."/>
            <person name="Shin Y."/>
            <person name="Noh S.J."/>
            <person name="Park J."/>
            <person name="Seo Y.S."/>
            <person name="Kwon S.Y."/>
            <person name="Kim H.A."/>
            <person name="Park J.M."/>
            <person name="Kim H.J."/>
            <person name="Choi S.B."/>
            <person name="Bosland P.W."/>
            <person name="Reeves G."/>
            <person name="Jo S.H."/>
            <person name="Lee B.W."/>
            <person name="Cho H.T."/>
            <person name="Choi H.S."/>
            <person name="Lee M.S."/>
            <person name="Yu Y."/>
            <person name="Do Choi Y."/>
            <person name="Park B.S."/>
            <person name="van Deynze A."/>
            <person name="Ashrafi H."/>
            <person name="Hill T."/>
            <person name="Kim W.T."/>
            <person name="Pai H.S."/>
            <person name="Ahn H.K."/>
            <person name="Yeam I."/>
            <person name="Giovannoni J.J."/>
            <person name="Rose J.K."/>
            <person name="Sorensen I."/>
            <person name="Lee S.J."/>
            <person name="Kim R.W."/>
            <person name="Choi I.Y."/>
            <person name="Choi B.S."/>
            <person name="Lim J.S."/>
            <person name="Lee Y.H."/>
            <person name="Choi D."/>
        </authorList>
    </citation>
    <scope>NUCLEOTIDE SEQUENCE [LARGE SCALE GENOMIC DNA]</scope>
    <source>
        <strain evidence="7">cv. CM334</strain>
    </source>
</reference>
<keyword evidence="1" id="KW-0479">Metal-binding</keyword>
<dbReference type="Pfam" id="PF03171">
    <property type="entry name" value="2OG-FeII_Oxy"/>
    <property type="match status" value="1"/>
</dbReference>
<dbReference type="InterPro" id="IPR027443">
    <property type="entry name" value="IPNS-like_sf"/>
</dbReference>
<dbReference type="GO" id="GO:0016706">
    <property type="term" value="F:2-oxoglutarate-dependent dioxygenase activity"/>
    <property type="evidence" value="ECO:0000318"/>
    <property type="project" value="GO_Central"/>
</dbReference>
<evidence type="ECO:0000256" key="2">
    <source>
        <dbReference type="ARBA" id="ARBA00022896"/>
    </source>
</evidence>
<dbReference type="Proteomes" id="UP000222542">
    <property type="component" value="Unassembled WGS sequence"/>
</dbReference>
<organism evidence="6 7">
    <name type="scientific">Capsicum annuum</name>
    <name type="common">Capsicum pepper</name>
    <dbReference type="NCBI Taxonomy" id="4072"/>
    <lineage>
        <taxon>Eukaryota</taxon>
        <taxon>Viridiplantae</taxon>
        <taxon>Streptophyta</taxon>
        <taxon>Embryophyta</taxon>
        <taxon>Tracheophyta</taxon>
        <taxon>Spermatophyta</taxon>
        <taxon>Magnoliopsida</taxon>
        <taxon>eudicotyledons</taxon>
        <taxon>Gunneridae</taxon>
        <taxon>Pentapetalae</taxon>
        <taxon>asterids</taxon>
        <taxon>lamiids</taxon>
        <taxon>Solanales</taxon>
        <taxon>Solanaceae</taxon>
        <taxon>Solanoideae</taxon>
        <taxon>Capsiceae</taxon>
        <taxon>Capsicum</taxon>
    </lineage>
</organism>
<dbReference type="Pfam" id="PF14226">
    <property type="entry name" value="DIOX_N"/>
    <property type="match status" value="1"/>
</dbReference>
<feature type="domain" description="Non-haem dioxygenase N-terminal" evidence="5">
    <location>
        <begin position="8"/>
        <end position="85"/>
    </location>
</feature>
<dbReference type="InterPro" id="IPR050231">
    <property type="entry name" value="Iron_ascorbate_oxido_reductase"/>
</dbReference>
<dbReference type="Gramene" id="PHT93648">
    <property type="protein sequence ID" value="PHT93648"/>
    <property type="gene ID" value="T459_01530"/>
</dbReference>
<name>A0A2G3AHH7_CAPAN</name>
<evidence type="ECO:0000313" key="7">
    <source>
        <dbReference type="Proteomes" id="UP000222542"/>
    </source>
</evidence>
<comment type="caution">
    <text evidence="6">The sequence shown here is derived from an EMBL/GenBank/DDBJ whole genome shotgun (WGS) entry which is preliminary data.</text>
</comment>
<proteinExistence type="predicted"/>
<sequence length="248" mass="28353">MASTKVKVPTIDISNIKPNTPKWESTKIQAFEALQEYGCFEAKYDNVPNEIREAMFATSKEIFEFPLETKLKNLSKKPFHGYVGMIPDLLLYETLCIDDLLNPQSVENFAIIFWPHSNPDFCYLCVIYQSNYKVYKDAMVKRMILEKLGLQNYIDEFLDHKYFLFRFTRYKALSTISGAENSNPAGLNGHTDGTIMTIISQNQVNGLQINKNNEWIDVNISPNSYAVLAGDSFKVSGNLFILICLIKI</sequence>
<feature type="domain" description="Isopenicillin N synthase-like Fe(2+) 2OG dioxygenase" evidence="4">
    <location>
        <begin position="180"/>
        <end position="239"/>
    </location>
</feature>
<dbReference type="AlphaFoldDB" id="A0A2G3AHH7"/>
<evidence type="ECO:0008006" key="8">
    <source>
        <dbReference type="Google" id="ProtNLM"/>
    </source>
</evidence>
<dbReference type="GO" id="GO:0046872">
    <property type="term" value="F:metal ion binding"/>
    <property type="evidence" value="ECO:0007669"/>
    <property type="project" value="UniProtKB-KW"/>
</dbReference>
<evidence type="ECO:0000259" key="4">
    <source>
        <dbReference type="Pfam" id="PF03171"/>
    </source>
</evidence>
<reference evidence="6 7" key="2">
    <citation type="journal article" date="2017" name="Genome Biol.">
        <title>New reference genome sequences of hot pepper reveal the massive evolution of plant disease-resistance genes by retroduplication.</title>
        <authorList>
            <person name="Kim S."/>
            <person name="Park J."/>
            <person name="Yeom S.I."/>
            <person name="Kim Y.M."/>
            <person name="Seo E."/>
            <person name="Kim K.T."/>
            <person name="Kim M.S."/>
            <person name="Lee J.M."/>
            <person name="Cheong K."/>
            <person name="Shin H.S."/>
            <person name="Kim S.B."/>
            <person name="Han K."/>
            <person name="Lee J."/>
            <person name="Park M."/>
            <person name="Lee H.A."/>
            <person name="Lee H.Y."/>
            <person name="Lee Y."/>
            <person name="Oh S."/>
            <person name="Lee J.H."/>
            <person name="Choi E."/>
            <person name="Choi E."/>
            <person name="Lee S.E."/>
            <person name="Jeon J."/>
            <person name="Kim H."/>
            <person name="Choi G."/>
            <person name="Song H."/>
            <person name="Lee J."/>
            <person name="Lee S.C."/>
            <person name="Kwon J.K."/>
            <person name="Lee H.Y."/>
            <person name="Koo N."/>
            <person name="Hong Y."/>
            <person name="Kim R.W."/>
            <person name="Kang W.H."/>
            <person name="Huh J.H."/>
            <person name="Kang B.C."/>
            <person name="Yang T.J."/>
            <person name="Lee Y.H."/>
            <person name="Bennetzen J.L."/>
            <person name="Choi D."/>
        </authorList>
    </citation>
    <scope>NUCLEOTIDE SEQUENCE [LARGE SCALE GENOMIC DNA]</scope>
    <source>
        <strain evidence="7">cv. CM334</strain>
    </source>
</reference>
<dbReference type="InterPro" id="IPR026992">
    <property type="entry name" value="DIOX_N"/>
</dbReference>
<dbReference type="Gene3D" id="2.60.120.330">
    <property type="entry name" value="B-lactam Antibiotic, Isopenicillin N Synthase, Chain"/>
    <property type="match status" value="1"/>
</dbReference>
<gene>
    <name evidence="6" type="ORF">T459_01530</name>
</gene>
<keyword evidence="7" id="KW-1185">Reference proteome</keyword>
<keyword evidence="2" id="KW-0847">Vitamin C</keyword>
<evidence type="ECO:0000259" key="5">
    <source>
        <dbReference type="Pfam" id="PF14226"/>
    </source>
</evidence>
<dbReference type="GO" id="GO:0031418">
    <property type="term" value="F:L-ascorbic acid binding"/>
    <property type="evidence" value="ECO:0007669"/>
    <property type="project" value="UniProtKB-KW"/>
</dbReference>